<feature type="transmembrane region" description="Helical" evidence="2">
    <location>
        <begin position="65"/>
        <end position="86"/>
    </location>
</feature>
<dbReference type="RefSeq" id="WP_203005084.1">
    <property type="nucleotide sequence ID" value="NZ_JADWYU010000232.1"/>
</dbReference>
<protein>
    <submittedName>
        <fullName evidence="3">Uncharacterized protein</fullName>
    </submittedName>
</protein>
<name>A0A937RAV0_9ACTN</name>
<keyword evidence="2" id="KW-1133">Transmembrane helix</keyword>
<evidence type="ECO:0000256" key="2">
    <source>
        <dbReference type="SAM" id="Phobius"/>
    </source>
</evidence>
<dbReference type="AlphaFoldDB" id="A0A937RAV0"/>
<evidence type="ECO:0000313" key="4">
    <source>
        <dbReference type="Proteomes" id="UP000604475"/>
    </source>
</evidence>
<sequence>MTRTENDTGTSLKETAANFRAAGQGPPAPAGGHKRGSTGAWTAVTLIIVGFILGCFALPTHSLVLWILAGVALVAGGVVGLTSRIMEQAY</sequence>
<reference evidence="3" key="1">
    <citation type="submission" date="2020-12" db="EMBL/GenBank/DDBJ databases">
        <title>Genomic characterization of non-nitrogen-fixing Frankia strains.</title>
        <authorList>
            <person name="Carlos-Shanley C."/>
            <person name="Guerra T."/>
            <person name="Hahn D."/>
        </authorList>
    </citation>
    <scope>NUCLEOTIDE SEQUENCE</scope>
    <source>
        <strain evidence="3">CN6</strain>
    </source>
</reference>
<proteinExistence type="predicted"/>
<organism evidence="3 4">
    <name type="scientific">Frankia nepalensis</name>
    <dbReference type="NCBI Taxonomy" id="1836974"/>
    <lineage>
        <taxon>Bacteria</taxon>
        <taxon>Bacillati</taxon>
        <taxon>Actinomycetota</taxon>
        <taxon>Actinomycetes</taxon>
        <taxon>Frankiales</taxon>
        <taxon>Frankiaceae</taxon>
        <taxon>Frankia</taxon>
    </lineage>
</organism>
<feature type="region of interest" description="Disordered" evidence="1">
    <location>
        <begin position="1"/>
        <end position="37"/>
    </location>
</feature>
<evidence type="ECO:0000313" key="3">
    <source>
        <dbReference type="EMBL" id="MBL7626352.1"/>
    </source>
</evidence>
<keyword evidence="4" id="KW-1185">Reference proteome</keyword>
<keyword evidence="2" id="KW-0472">Membrane</keyword>
<accession>A0A937RAV0</accession>
<gene>
    <name evidence="3" type="ORF">I7412_04010</name>
</gene>
<comment type="caution">
    <text evidence="3">The sequence shown here is derived from an EMBL/GenBank/DDBJ whole genome shotgun (WGS) entry which is preliminary data.</text>
</comment>
<keyword evidence="2" id="KW-0812">Transmembrane</keyword>
<dbReference type="Proteomes" id="UP000604475">
    <property type="component" value="Unassembled WGS sequence"/>
</dbReference>
<evidence type="ECO:0000256" key="1">
    <source>
        <dbReference type="SAM" id="MobiDB-lite"/>
    </source>
</evidence>
<dbReference type="EMBL" id="JAEACQ010000128">
    <property type="protein sequence ID" value="MBL7626352.1"/>
    <property type="molecule type" value="Genomic_DNA"/>
</dbReference>
<feature type="transmembrane region" description="Helical" evidence="2">
    <location>
        <begin position="40"/>
        <end position="59"/>
    </location>
</feature>